<gene>
    <name evidence="1" type="ORF">PIB30_072040</name>
</gene>
<evidence type="ECO:0000313" key="2">
    <source>
        <dbReference type="Proteomes" id="UP001341840"/>
    </source>
</evidence>
<dbReference type="Proteomes" id="UP001341840">
    <property type="component" value="Unassembled WGS sequence"/>
</dbReference>
<proteinExistence type="predicted"/>
<keyword evidence="2" id="KW-1185">Reference proteome</keyword>
<evidence type="ECO:0000313" key="1">
    <source>
        <dbReference type="EMBL" id="MED6150416.1"/>
    </source>
</evidence>
<dbReference type="EMBL" id="JASCZI010091465">
    <property type="protein sequence ID" value="MED6150416.1"/>
    <property type="molecule type" value="Genomic_DNA"/>
</dbReference>
<accession>A0ABU6TQJ5</accession>
<comment type="caution">
    <text evidence="1">The sequence shown here is derived from an EMBL/GenBank/DDBJ whole genome shotgun (WGS) entry which is preliminary data.</text>
</comment>
<name>A0ABU6TQJ5_9FABA</name>
<organism evidence="1 2">
    <name type="scientific">Stylosanthes scabra</name>
    <dbReference type="NCBI Taxonomy" id="79078"/>
    <lineage>
        <taxon>Eukaryota</taxon>
        <taxon>Viridiplantae</taxon>
        <taxon>Streptophyta</taxon>
        <taxon>Embryophyta</taxon>
        <taxon>Tracheophyta</taxon>
        <taxon>Spermatophyta</taxon>
        <taxon>Magnoliopsida</taxon>
        <taxon>eudicotyledons</taxon>
        <taxon>Gunneridae</taxon>
        <taxon>Pentapetalae</taxon>
        <taxon>rosids</taxon>
        <taxon>fabids</taxon>
        <taxon>Fabales</taxon>
        <taxon>Fabaceae</taxon>
        <taxon>Papilionoideae</taxon>
        <taxon>50 kb inversion clade</taxon>
        <taxon>dalbergioids sensu lato</taxon>
        <taxon>Dalbergieae</taxon>
        <taxon>Pterocarpus clade</taxon>
        <taxon>Stylosanthes</taxon>
    </lineage>
</organism>
<sequence length="53" mass="6124">RKTHHGQLTIALEYGTNVILGYWWSRLESFVALRKHVTFSGECLITFGAWEEA</sequence>
<protein>
    <submittedName>
        <fullName evidence="1">Uncharacterized protein</fullName>
    </submittedName>
</protein>
<reference evidence="1 2" key="1">
    <citation type="journal article" date="2023" name="Plants (Basel)">
        <title>Bridging the Gap: Combining Genomics and Transcriptomics Approaches to Understand Stylosanthes scabra, an Orphan Legume from the Brazilian Caatinga.</title>
        <authorList>
            <person name="Ferreira-Neto J.R.C."/>
            <person name="da Silva M.D."/>
            <person name="Binneck E."/>
            <person name="de Melo N.F."/>
            <person name="da Silva R.H."/>
            <person name="de Melo A.L.T.M."/>
            <person name="Pandolfi V."/>
            <person name="Bustamante F.O."/>
            <person name="Brasileiro-Vidal A.C."/>
            <person name="Benko-Iseppon A.M."/>
        </authorList>
    </citation>
    <scope>NUCLEOTIDE SEQUENCE [LARGE SCALE GENOMIC DNA]</scope>
    <source>
        <tissue evidence="1">Leaves</tissue>
    </source>
</reference>
<feature type="non-terminal residue" evidence="1">
    <location>
        <position position="1"/>
    </location>
</feature>